<dbReference type="Gene3D" id="1.10.8.50">
    <property type="match status" value="1"/>
</dbReference>
<evidence type="ECO:0000256" key="7">
    <source>
        <dbReference type="ARBA" id="ARBA00022801"/>
    </source>
</evidence>
<dbReference type="GO" id="GO:0008270">
    <property type="term" value="F:zinc ion binding"/>
    <property type="evidence" value="ECO:0007669"/>
    <property type="project" value="UniProtKB-UniRule"/>
</dbReference>
<dbReference type="EC" id="4.2.99.18" evidence="15"/>
<evidence type="ECO:0000256" key="4">
    <source>
        <dbReference type="ARBA" id="ARBA00022723"/>
    </source>
</evidence>
<dbReference type="NCBIfam" id="NF002211">
    <property type="entry name" value="PRK01103.1"/>
    <property type="match status" value="1"/>
</dbReference>
<dbReference type="EC" id="3.2.2.23" evidence="15"/>
<comment type="subunit">
    <text evidence="3 15">Monomer.</text>
</comment>
<feature type="active site" description="Schiff-base intermediate with DNA" evidence="15">
    <location>
        <position position="2"/>
    </location>
</feature>
<comment type="cofactor">
    <cofactor evidence="15">
        <name>Zn(2+)</name>
        <dbReference type="ChEBI" id="CHEBI:29105"/>
    </cofactor>
    <text evidence="15">Binds 1 zinc ion per subunit.</text>
</comment>
<dbReference type="Gene3D" id="3.20.190.10">
    <property type="entry name" value="MutM-like, N-terminal"/>
    <property type="match status" value="1"/>
</dbReference>
<dbReference type="PANTHER" id="PTHR22993">
    <property type="entry name" value="FORMAMIDOPYRIMIDINE-DNA GLYCOSYLASE"/>
    <property type="match status" value="1"/>
</dbReference>
<dbReference type="FunFam" id="3.20.190.10:FF:000001">
    <property type="entry name" value="Formamidopyrimidine-DNA glycosylase"/>
    <property type="match status" value="1"/>
</dbReference>
<keyword evidence="13 15" id="KW-0326">Glycosidase</keyword>
<keyword evidence="9 15" id="KW-0238">DNA-binding</keyword>
<dbReference type="NCBIfam" id="TIGR00577">
    <property type="entry name" value="fpg"/>
    <property type="match status" value="1"/>
</dbReference>
<feature type="binding site" evidence="15">
    <location>
        <position position="110"/>
    </location>
    <ligand>
        <name>DNA</name>
        <dbReference type="ChEBI" id="CHEBI:16991"/>
    </ligand>
</feature>
<dbReference type="SUPFAM" id="SSF46946">
    <property type="entry name" value="S13-like H2TH domain"/>
    <property type="match status" value="1"/>
</dbReference>
<evidence type="ECO:0000256" key="12">
    <source>
        <dbReference type="ARBA" id="ARBA00023268"/>
    </source>
</evidence>
<reference evidence="18 19" key="1">
    <citation type="submission" date="2017-04" db="EMBL/GenBank/DDBJ databases">
        <authorList>
            <person name="Afonso C.L."/>
            <person name="Miller P.J."/>
            <person name="Scott M.A."/>
            <person name="Spackman E."/>
            <person name="Goraichik I."/>
            <person name="Dimitrov K.M."/>
            <person name="Suarez D.L."/>
            <person name="Swayne D.E."/>
        </authorList>
    </citation>
    <scope>NUCLEOTIDE SEQUENCE [LARGE SCALE GENOMIC DNA]</scope>
    <source>
        <strain evidence="18 19">DSM 23236</strain>
    </source>
</reference>
<dbReference type="Pfam" id="PF01149">
    <property type="entry name" value="Fapy_DNA_glyco"/>
    <property type="match status" value="1"/>
</dbReference>
<dbReference type="SUPFAM" id="SSF57716">
    <property type="entry name" value="Glucocorticoid receptor-like (DNA-binding domain)"/>
    <property type="match status" value="1"/>
</dbReference>
<dbReference type="HAMAP" id="MF_00103">
    <property type="entry name" value="Fapy_DNA_glycosyl"/>
    <property type="match status" value="1"/>
</dbReference>
<dbReference type="InterPro" id="IPR015886">
    <property type="entry name" value="H2TH_FPG"/>
</dbReference>
<feature type="active site" description="Proton donor; for delta-elimination activity" evidence="15">
    <location>
        <position position="261"/>
    </location>
</feature>
<feature type="active site" description="Proton donor; for beta-elimination activity" evidence="15">
    <location>
        <position position="58"/>
    </location>
</feature>
<comment type="function">
    <text evidence="15">Involved in base excision repair of DNA damaged by oxidation or by mutagenic agents. Acts as DNA glycosylase that recognizes and removes damaged bases. Has a preference for oxidized purines, such as 7,8-dihydro-8-oxoguanine (8-oxoG). Has AP (apurinic/apyrimidinic) lyase activity and introduces nicks in the DNA strand. Cleaves the DNA backbone by beta-delta elimination to generate a single-strand break at the site of the removed base with both 3'- and 5'-phosphates.</text>
</comment>
<dbReference type="STRING" id="1121001.SAMN02745857_02676"/>
<evidence type="ECO:0000256" key="15">
    <source>
        <dbReference type="HAMAP-Rule" id="MF_00103"/>
    </source>
</evidence>
<keyword evidence="12 15" id="KW-0511">Multifunctional enzyme</keyword>
<dbReference type="PROSITE" id="PS51066">
    <property type="entry name" value="ZF_FPG_2"/>
    <property type="match status" value="1"/>
</dbReference>
<evidence type="ECO:0000256" key="13">
    <source>
        <dbReference type="ARBA" id="ARBA00023295"/>
    </source>
</evidence>
<dbReference type="FunFam" id="1.10.8.50:FF:000003">
    <property type="entry name" value="Formamidopyrimidine-DNA glycosylase"/>
    <property type="match status" value="1"/>
</dbReference>
<feature type="domain" description="Formamidopyrimidine-DNA glycosylase catalytic" evidence="17">
    <location>
        <begin position="2"/>
        <end position="113"/>
    </location>
</feature>
<dbReference type="CDD" id="cd08966">
    <property type="entry name" value="EcFpg-like_N"/>
    <property type="match status" value="1"/>
</dbReference>
<keyword evidence="7 15" id="KW-0378">Hydrolase</keyword>
<dbReference type="GO" id="GO:0006284">
    <property type="term" value="P:base-excision repair"/>
    <property type="evidence" value="ECO:0007669"/>
    <property type="project" value="InterPro"/>
</dbReference>
<dbReference type="SMART" id="SM00898">
    <property type="entry name" value="Fapy_DNA_glyco"/>
    <property type="match status" value="1"/>
</dbReference>
<dbReference type="InterPro" id="IPR012319">
    <property type="entry name" value="FPG_cat"/>
</dbReference>
<evidence type="ECO:0000256" key="11">
    <source>
        <dbReference type="ARBA" id="ARBA00023239"/>
    </source>
</evidence>
<dbReference type="OrthoDB" id="9800855at2"/>
<dbReference type="Pfam" id="PF06827">
    <property type="entry name" value="zf-FPG_IleRS"/>
    <property type="match status" value="1"/>
</dbReference>
<keyword evidence="5 15" id="KW-0227">DNA damage</keyword>
<dbReference type="InterPro" id="IPR020629">
    <property type="entry name" value="FPG_Glyclase"/>
</dbReference>
<dbReference type="GO" id="GO:0003684">
    <property type="term" value="F:damaged DNA binding"/>
    <property type="evidence" value="ECO:0007669"/>
    <property type="project" value="InterPro"/>
</dbReference>
<dbReference type="PROSITE" id="PS51068">
    <property type="entry name" value="FPG_CAT"/>
    <property type="match status" value="1"/>
</dbReference>
<evidence type="ECO:0000259" key="16">
    <source>
        <dbReference type="PROSITE" id="PS51066"/>
    </source>
</evidence>
<dbReference type="Proteomes" id="UP000192761">
    <property type="component" value="Unassembled WGS sequence"/>
</dbReference>
<comment type="catalytic activity">
    <reaction evidence="1 15">
        <text>Hydrolysis of DNA containing ring-opened 7-methylguanine residues, releasing 2,6-diamino-4-hydroxy-5-(N-methyl)formamidopyrimidine.</text>
        <dbReference type="EC" id="3.2.2.23"/>
    </reaction>
</comment>
<evidence type="ECO:0000259" key="17">
    <source>
        <dbReference type="PROSITE" id="PS51068"/>
    </source>
</evidence>
<evidence type="ECO:0000256" key="9">
    <source>
        <dbReference type="ARBA" id="ARBA00023125"/>
    </source>
</evidence>
<keyword evidence="11 15" id="KW-0456">Lyase</keyword>
<dbReference type="InterPro" id="IPR010663">
    <property type="entry name" value="Znf_FPG/IleRS"/>
</dbReference>
<dbReference type="InterPro" id="IPR000214">
    <property type="entry name" value="Znf_DNA_glyclase/AP_lyase"/>
</dbReference>
<keyword evidence="8 15" id="KW-0862">Zinc</keyword>
<gene>
    <name evidence="15" type="primary">mutM</name>
    <name evidence="15" type="synonym">fpg</name>
    <name evidence="18" type="ORF">SAMN02745857_02676</name>
</gene>
<evidence type="ECO:0000256" key="1">
    <source>
        <dbReference type="ARBA" id="ARBA00001668"/>
    </source>
</evidence>
<evidence type="ECO:0000256" key="6">
    <source>
        <dbReference type="ARBA" id="ARBA00022771"/>
    </source>
</evidence>
<dbReference type="GO" id="GO:0034039">
    <property type="term" value="F:8-oxo-7,8-dihydroguanine DNA N-glycosylase activity"/>
    <property type="evidence" value="ECO:0007669"/>
    <property type="project" value="TreeGrafter"/>
</dbReference>
<evidence type="ECO:0000256" key="3">
    <source>
        <dbReference type="ARBA" id="ARBA00011245"/>
    </source>
</evidence>
<dbReference type="InterPro" id="IPR010979">
    <property type="entry name" value="Ribosomal_uS13-like_H2TH"/>
</dbReference>
<keyword evidence="4 15" id="KW-0479">Metal-binding</keyword>
<feature type="binding site" evidence="15">
    <location>
        <position position="152"/>
    </location>
    <ligand>
        <name>DNA</name>
        <dbReference type="ChEBI" id="CHEBI:16991"/>
    </ligand>
</feature>
<dbReference type="SMART" id="SM01232">
    <property type="entry name" value="H2TH"/>
    <property type="match status" value="1"/>
</dbReference>
<dbReference type="PANTHER" id="PTHR22993:SF9">
    <property type="entry name" value="FORMAMIDOPYRIMIDINE-DNA GLYCOSYLASE"/>
    <property type="match status" value="1"/>
</dbReference>
<evidence type="ECO:0000256" key="5">
    <source>
        <dbReference type="ARBA" id="ARBA00022763"/>
    </source>
</evidence>
<feature type="binding site" evidence="15">
    <location>
        <position position="91"/>
    </location>
    <ligand>
        <name>DNA</name>
        <dbReference type="ChEBI" id="CHEBI:16991"/>
    </ligand>
</feature>
<name>A0A1W1XTX1_9NEIS</name>
<feature type="active site" description="Proton donor" evidence="15">
    <location>
        <position position="3"/>
    </location>
</feature>
<dbReference type="EMBL" id="FWXD01000015">
    <property type="protein sequence ID" value="SMC26981.1"/>
    <property type="molecule type" value="Genomic_DNA"/>
</dbReference>
<organism evidence="18 19">
    <name type="scientific">Andreprevotia lacus DSM 23236</name>
    <dbReference type="NCBI Taxonomy" id="1121001"/>
    <lineage>
        <taxon>Bacteria</taxon>
        <taxon>Pseudomonadati</taxon>
        <taxon>Pseudomonadota</taxon>
        <taxon>Betaproteobacteria</taxon>
        <taxon>Neisseriales</taxon>
        <taxon>Chitinibacteraceae</taxon>
        <taxon>Andreprevotia</taxon>
    </lineage>
</organism>
<protein>
    <recommendedName>
        <fullName evidence="15">Formamidopyrimidine-DNA glycosylase</fullName>
        <shortName evidence="15">Fapy-DNA glycosylase</shortName>
        <ecNumber evidence="15">3.2.2.23</ecNumber>
    </recommendedName>
    <alternativeName>
        <fullName evidence="15">DNA-(apurinic or apyrimidinic site) lyase MutM</fullName>
        <shortName evidence="15">AP lyase MutM</shortName>
        <ecNumber evidence="15">4.2.99.18</ecNumber>
    </alternativeName>
</protein>
<accession>A0A1W1XTX1</accession>
<feature type="domain" description="FPG-type" evidence="16">
    <location>
        <begin position="237"/>
        <end position="271"/>
    </location>
</feature>
<evidence type="ECO:0000313" key="18">
    <source>
        <dbReference type="EMBL" id="SMC26981.1"/>
    </source>
</evidence>
<evidence type="ECO:0000256" key="10">
    <source>
        <dbReference type="ARBA" id="ARBA00023204"/>
    </source>
</evidence>
<keyword evidence="10 15" id="KW-0234">DNA repair</keyword>
<dbReference type="SUPFAM" id="SSF81624">
    <property type="entry name" value="N-terminal domain of MutM-like DNA repair proteins"/>
    <property type="match status" value="1"/>
</dbReference>
<dbReference type="Pfam" id="PF06831">
    <property type="entry name" value="H2TH"/>
    <property type="match status" value="1"/>
</dbReference>
<comment type="catalytic activity">
    <reaction evidence="14 15">
        <text>2'-deoxyribonucleotide-(2'-deoxyribose 5'-phosphate)-2'-deoxyribonucleotide-DNA = a 3'-end 2'-deoxyribonucleotide-(2,3-dehydro-2,3-deoxyribose 5'-phosphate)-DNA + a 5'-end 5'-phospho-2'-deoxyribonucleoside-DNA + H(+)</text>
        <dbReference type="Rhea" id="RHEA:66592"/>
        <dbReference type="Rhea" id="RHEA-COMP:13180"/>
        <dbReference type="Rhea" id="RHEA-COMP:16897"/>
        <dbReference type="Rhea" id="RHEA-COMP:17067"/>
        <dbReference type="ChEBI" id="CHEBI:15378"/>
        <dbReference type="ChEBI" id="CHEBI:136412"/>
        <dbReference type="ChEBI" id="CHEBI:157695"/>
        <dbReference type="ChEBI" id="CHEBI:167181"/>
        <dbReference type="EC" id="4.2.99.18"/>
    </reaction>
</comment>
<keyword evidence="19" id="KW-1185">Reference proteome</keyword>
<dbReference type="RefSeq" id="WP_084091307.1">
    <property type="nucleotide sequence ID" value="NZ_FWXD01000015.1"/>
</dbReference>
<dbReference type="InterPro" id="IPR035937">
    <property type="entry name" value="FPG_N"/>
</dbReference>
<evidence type="ECO:0000256" key="2">
    <source>
        <dbReference type="ARBA" id="ARBA00009409"/>
    </source>
</evidence>
<dbReference type="GO" id="GO:0140078">
    <property type="term" value="F:class I DNA-(apurinic or apyrimidinic site) endonuclease activity"/>
    <property type="evidence" value="ECO:0007669"/>
    <property type="project" value="UniProtKB-EC"/>
</dbReference>
<evidence type="ECO:0000313" key="19">
    <source>
        <dbReference type="Proteomes" id="UP000192761"/>
    </source>
</evidence>
<comment type="similarity">
    <text evidence="2 15">Belongs to the FPG family.</text>
</comment>
<evidence type="ECO:0000256" key="8">
    <source>
        <dbReference type="ARBA" id="ARBA00022833"/>
    </source>
</evidence>
<keyword evidence="6 15" id="KW-0863">Zinc-finger</keyword>
<evidence type="ECO:0000256" key="14">
    <source>
        <dbReference type="ARBA" id="ARBA00044632"/>
    </source>
</evidence>
<proteinExistence type="inferred from homology"/>
<dbReference type="AlphaFoldDB" id="A0A1W1XTX1"/>
<sequence>MPELPEVETTRRGISPHLQGACIGDVIVREARLRWPVPADLAATLRGRRIEAVERRAKYLLLRFAHGTLIIHLGMSGNLRVLTEAFPPEKHDHIDIVFDNGQRLRYRDPRRFGAVLWHAGDIAQHPLIAELGPEPLSLAFNAAYLHAALASKRIAIKLALMDNHLVVGIGNIYASESLFRAGVSPLRPAQSLNEAECTRLVAAAKETLEAALAAGGSTLRDYVDSDGKAGYFMLQSFVYGRAGEPCRVCGTPIQQMRQGQRSTFHCPTCQH</sequence>